<evidence type="ECO:0000313" key="3">
    <source>
        <dbReference type="Proteomes" id="UP000003573"/>
    </source>
</evidence>
<dbReference type="PANTHER" id="PTHR18964">
    <property type="entry name" value="ROK (REPRESSOR, ORF, KINASE) FAMILY"/>
    <property type="match status" value="1"/>
</dbReference>
<comment type="similarity">
    <text evidence="1">Belongs to the ROK (NagC/XylR) family.</text>
</comment>
<reference evidence="2 3" key="1">
    <citation type="journal article" date="2014" name="Int. J. Syst. Evol. Microbiol.">
        <title>Phylogenomics and the dynamic genome evolution of the genus Streptococcus.</title>
        <authorList>
            <consortium name="The Broad Institute Genome Sequencing Platform"/>
            <person name="Richards V.P."/>
            <person name="Palmer S.R."/>
            <person name="Pavinski Bitar P.D."/>
            <person name="Qin X."/>
            <person name="Weinstock G.M."/>
            <person name="Highlander S.K."/>
            <person name="Town C.D."/>
            <person name="Burne R.A."/>
            <person name="Stanhope M.J."/>
        </authorList>
    </citation>
    <scope>NUCLEOTIDE SEQUENCE [LARGE SCALE GENOMIC DNA]</scope>
    <source>
        <strain evidence="2 3">NCTC 11558</strain>
    </source>
</reference>
<dbReference type="RefSeq" id="WP_003081070.1">
    <property type="nucleotide sequence ID" value="NZ_AEUW02000001.1"/>
</dbReference>
<name>G5JUC0_9STRE</name>
<gene>
    <name evidence="2" type="ORF">STRMA_0661</name>
</gene>
<dbReference type="InterPro" id="IPR043129">
    <property type="entry name" value="ATPase_NBD"/>
</dbReference>
<dbReference type="CDD" id="cd24152">
    <property type="entry name" value="ASKHA_NBD_ROK-like"/>
    <property type="match status" value="1"/>
</dbReference>
<dbReference type="AlphaFoldDB" id="G5JUC0"/>
<sequence length="319" mass="35260">MTQYLTIDIGGTFIKYALIDRKLELNQTGKFLTEDSMSTFLNSLEKLIQTYQSQISGLCIACPGQINAEIGYIFRGGLIPYLKNFPLASFLKTKFSLPVTIINDANAAGLAEARYGNLRSIQCGAVLTLGTGVGLALVSNGNLLSFKNFQANDILVSPKRRYPSSLTKPDKQLIQKEVFKLGQKGIESLLENSGSAVQFIDKASKCLNLPSADGQKVFEALTTKSTIELTALFESYCREIAYLILNLQTIFRLKKLLIGGGISSQKLLIEGIRKQYAQLLTEEKWASCLESCCIDSCRFHNHANLIGAFCHFQDLNKLE</sequence>
<dbReference type="Gene3D" id="3.30.420.40">
    <property type="match status" value="2"/>
</dbReference>
<proteinExistence type="inferred from homology"/>
<dbReference type="EMBL" id="AEUW02000001">
    <property type="protein sequence ID" value="EHJ52716.1"/>
    <property type="molecule type" value="Genomic_DNA"/>
</dbReference>
<evidence type="ECO:0000256" key="1">
    <source>
        <dbReference type="ARBA" id="ARBA00006479"/>
    </source>
</evidence>
<dbReference type="eggNOG" id="COG1940">
    <property type="taxonomic scope" value="Bacteria"/>
</dbReference>
<keyword evidence="3" id="KW-1185">Reference proteome</keyword>
<dbReference type="PANTHER" id="PTHR18964:SF170">
    <property type="entry name" value="SUGAR KINASE"/>
    <property type="match status" value="1"/>
</dbReference>
<dbReference type="STRING" id="764298.STRMA_0661"/>
<dbReference type="Pfam" id="PF00480">
    <property type="entry name" value="ROK"/>
    <property type="match status" value="2"/>
</dbReference>
<dbReference type="OrthoDB" id="9795247at2"/>
<comment type="caution">
    <text evidence="2">The sequence shown here is derived from an EMBL/GenBank/DDBJ whole genome shotgun (WGS) entry which is preliminary data.</text>
</comment>
<dbReference type="SUPFAM" id="SSF53067">
    <property type="entry name" value="Actin-like ATPase domain"/>
    <property type="match status" value="1"/>
</dbReference>
<dbReference type="InterPro" id="IPR000600">
    <property type="entry name" value="ROK"/>
</dbReference>
<protein>
    <submittedName>
        <fullName evidence="2">ROK family protein</fullName>
    </submittedName>
</protein>
<evidence type="ECO:0000313" key="2">
    <source>
        <dbReference type="EMBL" id="EHJ52716.1"/>
    </source>
</evidence>
<dbReference type="Proteomes" id="UP000003573">
    <property type="component" value="Unassembled WGS sequence"/>
</dbReference>
<accession>G5JUC0</accession>
<organism evidence="2 3">
    <name type="scientific">Streptococcus macacae NCTC 11558</name>
    <dbReference type="NCBI Taxonomy" id="764298"/>
    <lineage>
        <taxon>Bacteria</taxon>
        <taxon>Bacillati</taxon>
        <taxon>Bacillota</taxon>
        <taxon>Bacilli</taxon>
        <taxon>Lactobacillales</taxon>
        <taxon>Streptococcaceae</taxon>
        <taxon>Streptococcus</taxon>
    </lineage>
</organism>